<proteinExistence type="predicted"/>
<protein>
    <submittedName>
        <fullName evidence="2">Uncharacterized protein</fullName>
    </submittedName>
</protein>
<dbReference type="EMBL" id="LBOI01000006">
    <property type="protein sequence ID" value="KKP31688.1"/>
    <property type="molecule type" value="Genomic_DNA"/>
</dbReference>
<gene>
    <name evidence="2" type="ORF">UR21_C0006G0003</name>
</gene>
<keyword evidence="1" id="KW-1133">Transmembrane helix</keyword>
<evidence type="ECO:0000313" key="3">
    <source>
        <dbReference type="Proteomes" id="UP000034803"/>
    </source>
</evidence>
<dbReference type="AlphaFoldDB" id="A0A0F9YK97"/>
<evidence type="ECO:0000313" key="2">
    <source>
        <dbReference type="EMBL" id="KKP31688.1"/>
    </source>
</evidence>
<feature type="transmembrane region" description="Helical" evidence="1">
    <location>
        <begin position="29"/>
        <end position="50"/>
    </location>
</feature>
<keyword evidence="1" id="KW-0472">Membrane</keyword>
<comment type="caution">
    <text evidence="2">The sequence shown here is derived from an EMBL/GenBank/DDBJ whole genome shotgun (WGS) entry which is preliminary data.</text>
</comment>
<dbReference type="Proteomes" id="UP000034803">
    <property type="component" value="Unassembled WGS sequence"/>
</dbReference>
<evidence type="ECO:0000256" key="1">
    <source>
        <dbReference type="SAM" id="Phobius"/>
    </source>
</evidence>
<name>A0A0F9YK97_9BACT</name>
<organism evidence="2 3">
    <name type="scientific">Candidatus Woesebacteria bacterium GW2011_GWC2_31_9</name>
    <dbReference type="NCBI Taxonomy" id="1618586"/>
    <lineage>
        <taxon>Bacteria</taxon>
        <taxon>Candidatus Woeseibacteriota</taxon>
    </lineage>
</organism>
<keyword evidence="1" id="KW-0812">Transmembrane</keyword>
<sequence>MENQDIQNPTPESTLTPVQVSEPRAKFPVVYLVLSLFVLVLLASTVFLYYQNIQLKNMLASYQTQPVVSPTPTTYQSPIPSTTADLTANWKIYTDSKVGFSLKYPNGWSYKLGDTNSTTGNVIFDTNLASGNKNTNYIFDVSLETMDNLNQWTKYSTTTALGSQTVNGLSFEKYVVADMYYSLNYILKQNGKILRFLLYPYDSNQYPTELKTNIDQVLSTFKFIN</sequence>
<reference evidence="2 3" key="1">
    <citation type="journal article" date="2015" name="Nature">
        <title>rRNA introns, odd ribosomes, and small enigmatic genomes across a large radiation of phyla.</title>
        <authorList>
            <person name="Brown C.T."/>
            <person name="Hug L.A."/>
            <person name="Thomas B.C."/>
            <person name="Sharon I."/>
            <person name="Castelle C.J."/>
            <person name="Singh A."/>
            <person name="Wilkins M.J."/>
            <person name="Williams K.H."/>
            <person name="Banfield J.F."/>
        </authorList>
    </citation>
    <scope>NUCLEOTIDE SEQUENCE [LARGE SCALE GENOMIC DNA]</scope>
</reference>
<accession>A0A0F9YK97</accession>